<evidence type="ECO:0000256" key="1">
    <source>
        <dbReference type="ARBA" id="ARBA00004651"/>
    </source>
</evidence>
<keyword evidence="4 6" id="KW-1133">Transmembrane helix</keyword>
<protein>
    <submittedName>
        <fullName evidence="8">CopD family protein</fullName>
    </submittedName>
</protein>
<dbReference type="InterPro" id="IPR008457">
    <property type="entry name" value="Cu-R_CopD_dom"/>
</dbReference>
<dbReference type="Proteomes" id="UP001601444">
    <property type="component" value="Unassembled WGS sequence"/>
</dbReference>
<dbReference type="InterPro" id="IPR032694">
    <property type="entry name" value="CopC/D"/>
</dbReference>
<sequence>MAGGGNRGAAPVAAPAWRTLAPPAAAAAAGVVLAWAVSGAVGGTWAGLARALADGAGATVLGLAALPRLTDRHEVAWRPLTVAAGVWFAAELVVLAGDAADIVGVPVTDLAPSDFGTFLIHLSGGQIGLAILAATAAIACYSALSFRRPATASPDLVLIFAAVALALRPVTGHMSQQALGSVLAAVHALAAACWFGLLIAMALVLRTRGDWAAALPRYSGLAAPLIVLLAASGLINGLIRADGPAGLLRTGYGHILLAKLAVLLVLAGLGWWWRRHWVPRTRDHRGTAEDSLRNAVVELTVMGVAFGLAAALAVTA</sequence>
<feature type="transmembrane region" description="Helical" evidence="6">
    <location>
        <begin position="156"/>
        <end position="176"/>
    </location>
</feature>
<organism evidence="8 9">
    <name type="scientific">Nocardia thailandica</name>
    <dbReference type="NCBI Taxonomy" id="257275"/>
    <lineage>
        <taxon>Bacteria</taxon>
        <taxon>Bacillati</taxon>
        <taxon>Actinomycetota</taxon>
        <taxon>Actinomycetes</taxon>
        <taxon>Mycobacteriales</taxon>
        <taxon>Nocardiaceae</taxon>
        <taxon>Nocardia</taxon>
    </lineage>
</organism>
<dbReference type="EMBL" id="JBIAMX010000001">
    <property type="protein sequence ID" value="MFF0541492.1"/>
    <property type="molecule type" value="Genomic_DNA"/>
</dbReference>
<keyword evidence="9" id="KW-1185">Reference proteome</keyword>
<evidence type="ECO:0000256" key="4">
    <source>
        <dbReference type="ARBA" id="ARBA00022989"/>
    </source>
</evidence>
<feature type="transmembrane region" description="Helical" evidence="6">
    <location>
        <begin position="251"/>
        <end position="273"/>
    </location>
</feature>
<evidence type="ECO:0000313" key="8">
    <source>
        <dbReference type="EMBL" id="MFF0541492.1"/>
    </source>
</evidence>
<dbReference type="PANTHER" id="PTHR34820:SF4">
    <property type="entry name" value="INNER MEMBRANE PROTEIN YEBZ"/>
    <property type="match status" value="1"/>
</dbReference>
<feature type="domain" description="Copper resistance protein D" evidence="7">
    <location>
        <begin position="213"/>
        <end position="312"/>
    </location>
</feature>
<comment type="subcellular location">
    <subcellularLocation>
        <location evidence="1">Cell membrane</location>
        <topology evidence="1">Multi-pass membrane protein</topology>
    </subcellularLocation>
</comment>
<feature type="transmembrane region" description="Helical" evidence="6">
    <location>
        <begin position="294"/>
        <end position="314"/>
    </location>
</feature>
<evidence type="ECO:0000256" key="2">
    <source>
        <dbReference type="ARBA" id="ARBA00022475"/>
    </source>
</evidence>
<comment type="caution">
    <text evidence="8">The sequence shown here is derived from an EMBL/GenBank/DDBJ whole genome shotgun (WGS) entry which is preliminary data.</text>
</comment>
<accession>A0ABW6PGF6</accession>
<reference evidence="8 9" key="1">
    <citation type="submission" date="2024-10" db="EMBL/GenBank/DDBJ databases">
        <title>The Natural Products Discovery Center: Release of the First 8490 Sequenced Strains for Exploring Actinobacteria Biosynthetic Diversity.</title>
        <authorList>
            <person name="Kalkreuter E."/>
            <person name="Kautsar S.A."/>
            <person name="Yang D."/>
            <person name="Bader C.D."/>
            <person name="Teijaro C.N."/>
            <person name="Fluegel L."/>
            <person name="Davis C.M."/>
            <person name="Simpson J.R."/>
            <person name="Lauterbach L."/>
            <person name="Steele A.D."/>
            <person name="Gui C."/>
            <person name="Meng S."/>
            <person name="Li G."/>
            <person name="Viehrig K."/>
            <person name="Ye F."/>
            <person name="Su P."/>
            <person name="Kiefer A.F."/>
            <person name="Nichols A."/>
            <person name="Cepeda A.J."/>
            <person name="Yan W."/>
            <person name="Fan B."/>
            <person name="Jiang Y."/>
            <person name="Adhikari A."/>
            <person name="Zheng C.-J."/>
            <person name="Schuster L."/>
            <person name="Cowan T.M."/>
            <person name="Smanski M.J."/>
            <person name="Chevrette M.G."/>
            <person name="De Carvalho L.P.S."/>
            <person name="Shen B."/>
        </authorList>
    </citation>
    <scope>NUCLEOTIDE SEQUENCE [LARGE SCALE GENOMIC DNA]</scope>
    <source>
        <strain evidence="8 9">NPDC004045</strain>
    </source>
</reference>
<gene>
    <name evidence="8" type="ORF">ACFYTF_01485</name>
</gene>
<feature type="transmembrane region" description="Helical" evidence="6">
    <location>
        <begin position="182"/>
        <end position="206"/>
    </location>
</feature>
<keyword evidence="5 6" id="KW-0472">Membrane</keyword>
<dbReference type="Pfam" id="PF05425">
    <property type="entry name" value="CopD"/>
    <property type="match status" value="1"/>
</dbReference>
<evidence type="ECO:0000256" key="5">
    <source>
        <dbReference type="ARBA" id="ARBA00023136"/>
    </source>
</evidence>
<feature type="transmembrane region" description="Helical" evidence="6">
    <location>
        <begin position="20"/>
        <end position="41"/>
    </location>
</feature>
<evidence type="ECO:0000256" key="6">
    <source>
        <dbReference type="SAM" id="Phobius"/>
    </source>
</evidence>
<dbReference type="PANTHER" id="PTHR34820">
    <property type="entry name" value="INNER MEMBRANE PROTEIN YEBZ"/>
    <property type="match status" value="1"/>
</dbReference>
<feature type="transmembrane region" description="Helical" evidence="6">
    <location>
        <begin position="218"/>
        <end position="239"/>
    </location>
</feature>
<proteinExistence type="predicted"/>
<evidence type="ECO:0000256" key="3">
    <source>
        <dbReference type="ARBA" id="ARBA00022692"/>
    </source>
</evidence>
<keyword evidence="2" id="KW-1003">Cell membrane</keyword>
<feature type="transmembrane region" description="Helical" evidence="6">
    <location>
        <begin position="79"/>
        <end position="100"/>
    </location>
</feature>
<evidence type="ECO:0000259" key="7">
    <source>
        <dbReference type="Pfam" id="PF05425"/>
    </source>
</evidence>
<evidence type="ECO:0000313" key="9">
    <source>
        <dbReference type="Proteomes" id="UP001601444"/>
    </source>
</evidence>
<dbReference type="RefSeq" id="WP_387698712.1">
    <property type="nucleotide sequence ID" value="NZ_JBIAMX010000001.1"/>
</dbReference>
<feature type="transmembrane region" description="Helical" evidence="6">
    <location>
        <begin position="120"/>
        <end position="144"/>
    </location>
</feature>
<keyword evidence="3 6" id="KW-0812">Transmembrane</keyword>
<name>A0ABW6PGF6_9NOCA</name>